<dbReference type="RefSeq" id="WP_159763743.1">
    <property type="nucleotide sequence ID" value="NZ_WUUT01000003.1"/>
</dbReference>
<dbReference type="GO" id="GO:0005886">
    <property type="term" value="C:plasma membrane"/>
    <property type="evidence" value="ECO:0007669"/>
    <property type="project" value="UniProtKB-SubCell"/>
</dbReference>
<name>A0A6B0T5Y2_9EURY</name>
<reference evidence="2 3" key="1">
    <citation type="submission" date="2019-12" db="EMBL/GenBank/DDBJ databases">
        <title>Isolation and characterization of three novel carbon monoxide-oxidizing members of Halobacteria from salione crusts and soils.</title>
        <authorList>
            <person name="Myers M.R."/>
            <person name="King G.M."/>
        </authorList>
    </citation>
    <scope>NUCLEOTIDE SEQUENCE [LARGE SCALE GENOMIC DNA]</scope>
    <source>
        <strain evidence="2 3">WSH3</strain>
    </source>
</reference>
<sequence length="274" mass="28402">MTDTPAVSPAQSVQSVAVRELFTVGRARSLLALFAGLVAVVVGIGVLGGAPRYLPTVADLLLPMELLVPTVAFALGYRPIASDAERGELAVLKTYPLRVRDYVFGVFLGRAIALVVMLLVPLVCLGGYLAVTSTETPSLLATQQGADSPIIYARFLLLTVLFGLTILALSLAVSAVARSRRTALVLAGAALLFVVVVVDLLILRGFAAGRIGSDLLLVVLAVSPTSAYRGLVFETALDTPGLAVAQASVPLSLAGLVLWLVGSLLVTAAALSRE</sequence>
<evidence type="ECO:0000313" key="2">
    <source>
        <dbReference type="EMBL" id="MXR51596.1"/>
    </source>
</evidence>
<feature type="transmembrane region" description="Helical" evidence="1">
    <location>
        <begin position="60"/>
        <end position="81"/>
    </location>
</feature>
<dbReference type="Pfam" id="PF12679">
    <property type="entry name" value="ABC2_membrane_2"/>
    <property type="match status" value="1"/>
</dbReference>
<accession>A0A6B0T5Y2</accession>
<keyword evidence="1" id="KW-1133">Transmembrane helix</keyword>
<keyword evidence="1" id="KW-0472">Membrane</keyword>
<dbReference type="GO" id="GO:0140359">
    <property type="term" value="F:ABC-type transporter activity"/>
    <property type="evidence" value="ECO:0007669"/>
    <property type="project" value="InterPro"/>
</dbReference>
<dbReference type="PANTHER" id="PTHR43471">
    <property type="entry name" value="ABC TRANSPORTER PERMEASE"/>
    <property type="match status" value="1"/>
</dbReference>
<comment type="caution">
    <text evidence="2">The sequence shown here is derived from an EMBL/GenBank/DDBJ whole genome shotgun (WGS) entry which is preliminary data.</text>
</comment>
<dbReference type="OrthoDB" id="313530at2157"/>
<feature type="transmembrane region" description="Helical" evidence="1">
    <location>
        <begin position="184"/>
        <end position="207"/>
    </location>
</feature>
<dbReference type="AlphaFoldDB" id="A0A6B0T5Y2"/>
<protein>
    <submittedName>
        <fullName evidence="2">ABC transporter permease subunit</fullName>
    </submittedName>
</protein>
<feature type="transmembrane region" description="Helical" evidence="1">
    <location>
        <begin position="102"/>
        <end position="131"/>
    </location>
</feature>
<dbReference type="PANTHER" id="PTHR43471:SF1">
    <property type="entry name" value="ABC TRANSPORTER PERMEASE PROTEIN NOSY-RELATED"/>
    <property type="match status" value="1"/>
</dbReference>
<feature type="transmembrane region" description="Helical" evidence="1">
    <location>
        <begin position="29"/>
        <end position="48"/>
    </location>
</feature>
<keyword evidence="1" id="KW-0812">Transmembrane</keyword>
<keyword evidence="3" id="KW-1185">Reference proteome</keyword>
<gene>
    <name evidence="2" type="ORF">GRX03_08265</name>
</gene>
<evidence type="ECO:0000256" key="1">
    <source>
        <dbReference type="SAM" id="Phobius"/>
    </source>
</evidence>
<dbReference type="Proteomes" id="UP000466535">
    <property type="component" value="Unassembled WGS sequence"/>
</dbReference>
<feature type="transmembrane region" description="Helical" evidence="1">
    <location>
        <begin position="151"/>
        <end position="177"/>
    </location>
</feature>
<feature type="transmembrane region" description="Helical" evidence="1">
    <location>
        <begin position="251"/>
        <end position="271"/>
    </location>
</feature>
<evidence type="ECO:0000313" key="3">
    <source>
        <dbReference type="Proteomes" id="UP000466535"/>
    </source>
</evidence>
<organism evidence="2 3">
    <name type="scientific">Halovenus carboxidivorans</name>
    <dbReference type="NCBI Taxonomy" id="2692199"/>
    <lineage>
        <taxon>Archaea</taxon>
        <taxon>Methanobacteriati</taxon>
        <taxon>Methanobacteriota</taxon>
        <taxon>Stenosarchaea group</taxon>
        <taxon>Halobacteria</taxon>
        <taxon>Halobacteriales</taxon>
        <taxon>Haloarculaceae</taxon>
        <taxon>Halovenus</taxon>
    </lineage>
</organism>
<proteinExistence type="predicted"/>
<dbReference type="EMBL" id="WUUT01000003">
    <property type="protein sequence ID" value="MXR51596.1"/>
    <property type="molecule type" value="Genomic_DNA"/>
</dbReference>